<gene>
    <name evidence="1" type="ORF">G9309_004975</name>
</gene>
<name>A0A752U6Y3_SALTM</name>
<evidence type="ECO:0000313" key="1">
    <source>
        <dbReference type="EMBL" id="HAF7614336.1"/>
    </source>
</evidence>
<protein>
    <submittedName>
        <fullName evidence="1">Chromosome replication protein</fullName>
    </submittedName>
</protein>
<reference evidence="1" key="1">
    <citation type="journal article" date="2018" name="Genome Biol.">
        <title>SKESA: strategic k-mer extension for scrupulous assemblies.</title>
        <authorList>
            <person name="Souvorov A."/>
            <person name="Agarwala R."/>
            <person name="Lipman D.J."/>
        </authorList>
    </citation>
    <scope>NUCLEOTIDE SEQUENCE</scope>
    <source>
        <strain evidence="1">BC_2564</strain>
    </source>
</reference>
<feature type="non-terminal residue" evidence="1">
    <location>
        <position position="1"/>
    </location>
</feature>
<sequence>DGGMWVNFDWESYRKNVSHLRIVK</sequence>
<accession>A0A752U6Y3</accession>
<dbReference type="AlphaFoldDB" id="A0A752U6Y3"/>
<dbReference type="EMBL" id="DAAWEZ010000097">
    <property type="protein sequence ID" value="HAF7614336.1"/>
    <property type="molecule type" value="Genomic_DNA"/>
</dbReference>
<organism evidence="1">
    <name type="scientific">Salmonella typhimurium</name>
    <dbReference type="NCBI Taxonomy" id="90371"/>
    <lineage>
        <taxon>Bacteria</taxon>
        <taxon>Pseudomonadati</taxon>
        <taxon>Pseudomonadota</taxon>
        <taxon>Gammaproteobacteria</taxon>
        <taxon>Enterobacterales</taxon>
        <taxon>Enterobacteriaceae</taxon>
        <taxon>Salmonella</taxon>
    </lineage>
</organism>
<reference evidence="1" key="2">
    <citation type="submission" date="2018-07" db="EMBL/GenBank/DDBJ databases">
        <authorList>
            <consortium name="NCBI Pathogen Detection Project"/>
        </authorList>
    </citation>
    <scope>NUCLEOTIDE SEQUENCE</scope>
    <source>
        <strain evidence="1">BC_2564</strain>
    </source>
</reference>
<comment type="caution">
    <text evidence="1">The sequence shown here is derived from an EMBL/GenBank/DDBJ whole genome shotgun (WGS) entry which is preliminary data.</text>
</comment>
<proteinExistence type="predicted"/>